<keyword evidence="2" id="KW-0378">Hydrolase</keyword>
<dbReference type="PATRIC" id="fig|585524.9.peg.1504"/>
<dbReference type="InterPro" id="IPR016956">
    <property type="entry name" value="YdjM"/>
</dbReference>
<feature type="transmembrane region" description="Helical" evidence="1">
    <location>
        <begin position="160"/>
        <end position="178"/>
    </location>
</feature>
<dbReference type="PIRSF" id="PIRSF030780">
    <property type="entry name" value="Md_memb_hyd_prd"/>
    <property type="match status" value="1"/>
</dbReference>
<dbReference type="PANTHER" id="PTHR35531:SF1">
    <property type="entry name" value="INNER MEMBRANE PROTEIN YBCI-RELATED"/>
    <property type="match status" value="1"/>
</dbReference>
<dbReference type="PANTHER" id="PTHR35531">
    <property type="entry name" value="INNER MEMBRANE PROTEIN YBCI-RELATED"/>
    <property type="match status" value="1"/>
</dbReference>
<feature type="transmembrane region" description="Helical" evidence="1">
    <location>
        <begin position="78"/>
        <end position="96"/>
    </location>
</feature>
<evidence type="ECO:0000256" key="1">
    <source>
        <dbReference type="SAM" id="Phobius"/>
    </source>
</evidence>
<protein>
    <submittedName>
        <fullName evidence="2">Putative membrane-bound metal-dependent hydrolase</fullName>
    </submittedName>
</protein>
<dbReference type="AlphaFoldDB" id="D4YRC7"/>
<evidence type="ECO:0000313" key="2">
    <source>
        <dbReference type="EMBL" id="EFG56358.1"/>
    </source>
</evidence>
<dbReference type="GO" id="GO:0016787">
    <property type="term" value="F:hydrolase activity"/>
    <property type="evidence" value="ECO:0007669"/>
    <property type="project" value="UniProtKB-KW"/>
</dbReference>
<accession>D4YRC7</accession>
<reference evidence="2 3" key="1">
    <citation type="submission" date="2010-04" db="EMBL/GenBank/DDBJ databases">
        <authorList>
            <person name="Muzny D."/>
            <person name="Qin X."/>
            <person name="Deng J."/>
            <person name="Jiang H."/>
            <person name="Liu Y."/>
            <person name="Qu J."/>
            <person name="Song X.-Z."/>
            <person name="Zhang L."/>
            <person name="Thornton R."/>
            <person name="Coyle M."/>
            <person name="Francisco L."/>
            <person name="Jackson L."/>
            <person name="Javaid M."/>
            <person name="Korchina V."/>
            <person name="Kovar C."/>
            <person name="Mata R."/>
            <person name="Mathew T."/>
            <person name="Ngo R."/>
            <person name="Nguyen L."/>
            <person name="Nguyen N."/>
            <person name="Okwuonu G."/>
            <person name="Ongeri F."/>
            <person name="Pham C."/>
            <person name="Simmons D."/>
            <person name="Wilczek-Boney K."/>
            <person name="Hale W."/>
            <person name="Jakkamsetti A."/>
            <person name="Pham P."/>
            <person name="Ruth R."/>
            <person name="San Lucas F."/>
            <person name="Warren J."/>
            <person name="Zhang J."/>
            <person name="Zhao Z."/>
            <person name="Zhou C."/>
            <person name="Zhu D."/>
            <person name="Lee S."/>
            <person name="Bess C."/>
            <person name="Blankenburg K."/>
            <person name="Forbes L."/>
            <person name="Fu Q."/>
            <person name="Gubbala S."/>
            <person name="Hirani K."/>
            <person name="Jayaseelan J.C."/>
            <person name="Lara F."/>
            <person name="Munidasa M."/>
            <person name="Palculict T."/>
            <person name="Patil S."/>
            <person name="Pu L.-L."/>
            <person name="Saada N."/>
            <person name="Tang L."/>
            <person name="Weissenberger G."/>
            <person name="Zhu Y."/>
            <person name="Hemphill L."/>
            <person name="Shang Y."/>
            <person name="Youmans B."/>
            <person name="Ayvaz T."/>
            <person name="Ross M."/>
            <person name="Santibanez J."/>
            <person name="Aqrawi P."/>
            <person name="Gross S."/>
            <person name="Joshi V."/>
            <person name="Fowler G."/>
            <person name="Nazareth L."/>
            <person name="Reid J."/>
            <person name="Worley K."/>
            <person name="Petrosino J."/>
            <person name="Highlander S."/>
            <person name="Gibbs R."/>
        </authorList>
    </citation>
    <scope>NUCLEOTIDE SEQUENCE [LARGE SCALE GENOMIC DNA]</scope>
    <source>
        <strain evidence="2 3">DSM 11664</strain>
    </source>
</reference>
<keyword evidence="1" id="KW-0812">Transmembrane</keyword>
<gene>
    <name evidence="2" type="ORF">HMPREF0493_0055</name>
</gene>
<comment type="caution">
    <text evidence="2">The sequence shown here is derived from an EMBL/GenBank/DDBJ whole genome shotgun (WGS) entry which is preliminary data.</text>
</comment>
<keyword evidence="1" id="KW-1133">Transmembrane helix</keyword>
<dbReference type="STRING" id="83683.B1745_03240"/>
<keyword evidence="3" id="KW-1185">Reference proteome</keyword>
<name>D4YRC7_9LACO</name>
<dbReference type="EMBL" id="ADNY01000001">
    <property type="protein sequence ID" value="EFG56358.1"/>
    <property type="molecule type" value="Genomic_DNA"/>
</dbReference>
<sequence>MKEVLTRSHRIFSIALIEFGLAATNNLQINPGSSFIMLLGTGVGASLPDIDEYNSSVSRKSIINFSLFLRHRGITHSLIGFLIFSGGIYFLMSLLMPIRFTSWNLPDYWSSLWLGLTIGYFLHLLEDSFSKRGVNWLTPFRKKCHGPKLHYKVGGPFEKLIVFIAIILIIILTIYWLWLLSLPDLKV</sequence>
<dbReference type="Proteomes" id="UP000004069">
    <property type="component" value="Unassembled WGS sequence"/>
</dbReference>
<dbReference type="Pfam" id="PF04307">
    <property type="entry name" value="YdjM"/>
    <property type="match status" value="1"/>
</dbReference>
<dbReference type="eggNOG" id="COG1988">
    <property type="taxonomic scope" value="Bacteria"/>
</dbReference>
<feature type="transmembrane region" description="Helical" evidence="1">
    <location>
        <begin position="108"/>
        <end position="125"/>
    </location>
</feature>
<keyword evidence="1" id="KW-0472">Membrane</keyword>
<organism evidence="2 3">
    <name type="scientific">Lactobacillus amylolyticus DSM 11664</name>
    <dbReference type="NCBI Taxonomy" id="585524"/>
    <lineage>
        <taxon>Bacteria</taxon>
        <taxon>Bacillati</taxon>
        <taxon>Bacillota</taxon>
        <taxon>Bacilli</taxon>
        <taxon>Lactobacillales</taxon>
        <taxon>Lactobacillaceae</taxon>
        <taxon>Lactobacillus</taxon>
    </lineage>
</organism>
<dbReference type="InterPro" id="IPR007404">
    <property type="entry name" value="YdjM-like"/>
</dbReference>
<evidence type="ECO:0000313" key="3">
    <source>
        <dbReference type="Proteomes" id="UP000004069"/>
    </source>
</evidence>
<proteinExistence type="predicted"/>